<proteinExistence type="inferred from homology"/>
<evidence type="ECO:0000256" key="5">
    <source>
        <dbReference type="ARBA" id="ARBA00023239"/>
    </source>
</evidence>
<keyword evidence="4 7" id="KW-0472">Membrane</keyword>
<comment type="function">
    <text evidence="7">Functions as a peptidoglycan terminase that cleaves nascent peptidoglycan strands endolytically to terminate their elongation.</text>
</comment>
<keyword evidence="6 7" id="KW-0961">Cell wall biogenesis/degradation</keyword>
<dbReference type="EMBL" id="JBHTIW010000013">
    <property type="protein sequence ID" value="MFD0921501.1"/>
    <property type="molecule type" value="Genomic_DNA"/>
</dbReference>
<name>A0ABW3FSR8_9PSEU</name>
<dbReference type="EC" id="4.2.2.29" evidence="7"/>
<dbReference type="NCBIfam" id="TIGR00247">
    <property type="entry name" value="endolytic transglycosylase MltG"/>
    <property type="match status" value="1"/>
</dbReference>
<comment type="catalytic activity">
    <reaction evidence="7">
        <text>a peptidoglycan chain = a peptidoglycan chain with N-acetyl-1,6-anhydromuramyl-[peptide] at the reducing end + a peptidoglycan chain with N-acetylglucosamine at the non-reducing end.</text>
        <dbReference type="EC" id="4.2.2.29"/>
    </reaction>
</comment>
<feature type="site" description="Important for catalytic activity" evidence="7">
    <location>
        <position position="282"/>
    </location>
</feature>
<keyword evidence="10" id="KW-1185">Reference proteome</keyword>
<organism evidence="9 10">
    <name type="scientific">Saccharopolyspora rosea</name>
    <dbReference type="NCBI Taxonomy" id="524884"/>
    <lineage>
        <taxon>Bacteria</taxon>
        <taxon>Bacillati</taxon>
        <taxon>Actinomycetota</taxon>
        <taxon>Actinomycetes</taxon>
        <taxon>Pseudonocardiales</taxon>
        <taxon>Pseudonocardiaceae</taxon>
        <taxon>Saccharopolyspora</taxon>
    </lineage>
</organism>
<comment type="caution">
    <text evidence="9">The sequence shown here is derived from an EMBL/GenBank/DDBJ whole genome shotgun (WGS) entry which is preliminary data.</text>
</comment>
<evidence type="ECO:0000313" key="10">
    <source>
        <dbReference type="Proteomes" id="UP001597018"/>
    </source>
</evidence>
<comment type="similarity">
    <text evidence="7">Belongs to the transglycosylase MltG family.</text>
</comment>
<evidence type="ECO:0000313" key="9">
    <source>
        <dbReference type="EMBL" id="MFD0921501.1"/>
    </source>
</evidence>
<sequence length="400" mass="43101">MSDDLGLFADDAGEAPRRAPDPERFRRRKRRRVVTALAGLFVLVLVSGGVVYGVSQIMRIIGYDDFDGAGTGEVVVEIKAGDTVRGVGSTLVQQGVVASTKAFTKAAEGNRDIQSIQPGFYLMRARMSGQAAVARILSPEAKVGRVEIRGGMRLDDQLAPDGGHTPGILTKLAQATCAGRNAQCVSPDQMRQVAETADLKSLGVPDWAVADASRAEPARRLEGLIMPGVYDVKPGETAENVLHDVLTRSAAQLEVAGLPQAADGTGHSPYELLTLASLVQSEAIEKDFPRVARVIDNRLKPPAMRLGLDSTINYPLDKPSLLTKPEDRQRPGPYNTYQNYGLPPTPISSVSRAAINAAEKPTAGDWKYFVKCYPDGTSCFATTPQEHEQYIKEAQQRGAF</sequence>
<reference evidence="10" key="1">
    <citation type="journal article" date="2019" name="Int. J. Syst. Evol. Microbiol.">
        <title>The Global Catalogue of Microorganisms (GCM) 10K type strain sequencing project: providing services to taxonomists for standard genome sequencing and annotation.</title>
        <authorList>
            <consortium name="The Broad Institute Genomics Platform"/>
            <consortium name="The Broad Institute Genome Sequencing Center for Infectious Disease"/>
            <person name="Wu L."/>
            <person name="Ma J."/>
        </authorList>
    </citation>
    <scope>NUCLEOTIDE SEQUENCE [LARGE SCALE GENOMIC DNA]</scope>
    <source>
        <strain evidence="10">CCUG 56401</strain>
    </source>
</reference>
<feature type="transmembrane region" description="Helical" evidence="7">
    <location>
        <begin position="33"/>
        <end position="54"/>
    </location>
</feature>
<dbReference type="RefSeq" id="WP_263248610.1">
    <property type="nucleotide sequence ID" value="NZ_BAABLT010000029.1"/>
</dbReference>
<dbReference type="InterPro" id="IPR003770">
    <property type="entry name" value="MLTG-like"/>
</dbReference>
<evidence type="ECO:0000256" key="6">
    <source>
        <dbReference type="ARBA" id="ARBA00023316"/>
    </source>
</evidence>
<keyword evidence="5 7" id="KW-0456">Lyase</keyword>
<keyword evidence="3 7" id="KW-1133">Transmembrane helix</keyword>
<evidence type="ECO:0000256" key="2">
    <source>
        <dbReference type="ARBA" id="ARBA00022692"/>
    </source>
</evidence>
<dbReference type="PANTHER" id="PTHR30518">
    <property type="entry name" value="ENDOLYTIC MUREIN TRANSGLYCOSYLASE"/>
    <property type="match status" value="1"/>
</dbReference>
<evidence type="ECO:0000256" key="8">
    <source>
        <dbReference type="SAM" id="MobiDB-lite"/>
    </source>
</evidence>
<dbReference type="PANTHER" id="PTHR30518:SF2">
    <property type="entry name" value="ENDOLYTIC MUREIN TRANSGLYCOSYLASE"/>
    <property type="match status" value="1"/>
</dbReference>
<protein>
    <recommendedName>
        <fullName evidence="7">Endolytic murein transglycosylase</fullName>
        <ecNumber evidence="7">4.2.2.29</ecNumber>
    </recommendedName>
    <alternativeName>
        <fullName evidence="7">Peptidoglycan lytic transglycosylase</fullName>
    </alternativeName>
    <alternativeName>
        <fullName evidence="7">Peptidoglycan polymerization terminase</fullName>
    </alternativeName>
</protein>
<evidence type="ECO:0000256" key="7">
    <source>
        <dbReference type="HAMAP-Rule" id="MF_02065"/>
    </source>
</evidence>
<comment type="subcellular location">
    <subcellularLocation>
        <location evidence="7">Cell membrane</location>
        <topology evidence="7">Single-pass membrane protein</topology>
    </subcellularLocation>
</comment>
<dbReference type="Pfam" id="PF02618">
    <property type="entry name" value="YceG"/>
    <property type="match status" value="1"/>
</dbReference>
<keyword evidence="1 7" id="KW-1003">Cell membrane</keyword>
<feature type="region of interest" description="Disordered" evidence="8">
    <location>
        <begin position="317"/>
        <end position="342"/>
    </location>
</feature>
<gene>
    <name evidence="7 9" type="primary">mltG</name>
    <name evidence="9" type="ORF">ACFQ16_17295</name>
</gene>
<accession>A0ABW3FSR8</accession>
<keyword evidence="2 7" id="KW-0812">Transmembrane</keyword>
<dbReference type="Gene3D" id="3.30.1490.480">
    <property type="entry name" value="Endolytic murein transglycosylase"/>
    <property type="match status" value="1"/>
</dbReference>
<evidence type="ECO:0000256" key="3">
    <source>
        <dbReference type="ARBA" id="ARBA00022989"/>
    </source>
</evidence>
<dbReference type="Proteomes" id="UP001597018">
    <property type="component" value="Unassembled WGS sequence"/>
</dbReference>
<evidence type="ECO:0000256" key="4">
    <source>
        <dbReference type="ARBA" id="ARBA00023136"/>
    </source>
</evidence>
<evidence type="ECO:0000256" key="1">
    <source>
        <dbReference type="ARBA" id="ARBA00022475"/>
    </source>
</evidence>
<dbReference type="HAMAP" id="MF_02065">
    <property type="entry name" value="MltG"/>
    <property type="match status" value="1"/>
</dbReference>